<dbReference type="RefSeq" id="WP_076108896.1">
    <property type="nucleotide sequence ID" value="NZ_MPTB01000001.1"/>
</dbReference>
<reference evidence="1 2" key="1">
    <citation type="submission" date="2016-10" db="EMBL/GenBank/DDBJ databases">
        <title>Paenibacillus species isolates.</title>
        <authorList>
            <person name="Beno S.M."/>
        </authorList>
    </citation>
    <scope>NUCLEOTIDE SEQUENCE [LARGE SCALE GENOMIC DNA]</scope>
    <source>
        <strain evidence="1 2">FSL H7-0744</strain>
    </source>
</reference>
<dbReference type="EMBL" id="MPTB01000001">
    <property type="protein sequence ID" value="OMD53689.1"/>
    <property type="molecule type" value="Genomic_DNA"/>
</dbReference>
<dbReference type="Proteomes" id="UP000187412">
    <property type="component" value="Unassembled WGS sequence"/>
</dbReference>
<sequence>MGMFSWKCAVSGMSIANVNVGLNPEQSKCYLVTPDKVYYEPAYQGYGEFGGVDVFGLLGNGNRNKGIKLHDKGKGDFEIKIILKKFYSGQTYNELKVSENCEYQGSSYPRDYQGI</sequence>
<evidence type="ECO:0000313" key="1">
    <source>
        <dbReference type="EMBL" id="OMD53689.1"/>
    </source>
</evidence>
<protein>
    <submittedName>
        <fullName evidence="1">Uncharacterized protein</fullName>
    </submittedName>
</protein>
<evidence type="ECO:0000313" key="2">
    <source>
        <dbReference type="Proteomes" id="UP000187412"/>
    </source>
</evidence>
<comment type="caution">
    <text evidence="1">The sequence shown here is derived from an EMBL/GenBank/DDBJ whole genome shotgun (WGS) entry which is preliminary data.</text>
</comment>
<accession>A0ABX3HUP1</accession>
<name>A0ABX3HUP1_PAEBO</name>
<keyword evidence="2" id="KW-1185">Reference proteome</keyword>
<proteinExistence type="predicted"/>
<organism evidence="1 2">
    <name type="scientific">Paenibacillus borealis</name>
    <dbReference type="NCBI Taxonomy" id="160799"/>
    <lineage>
        <taxon>Bacteria</taxon>
        <taxon>Bacillati</taxon>
        <taxon>Bacillota</taxon>
        <taxon>Bacilli</taxon>
        <taxon>Bacillales</taxon>
        <taxon>Paenibacillaceae</taxon>
        <taxon>Paenibacillus</taxon>
    </lineage>
</organism>
<gene>
    <name evidence="1" type="ORF">BSK56_00650</name>
</gene>